<name>A0A182YRU1_ANOST</name>
<reference evidence="1" key="2">
    <citation type="submission" date="2020-05" db="UniProtKB">
        <authorList>
            <consortium name="EnsemblMetazoa"/>
        </authorList>
    </citation>
    <scope>IDENTIFICATION</scope>
    <source>
        <strain evidence="1">Indian</strain>
    </source>
</reference>
<dbReference type="OMA" id="VIWLIHI"/>
<evidence type="ECO:0000313" key="2">
    <source>
        <dbReference type="Proteomes" id="UP000076408"/>
    </source>
</evidence>
<keyword evidence="2" id="KW-1185">Reference proteome</keyword>
<accession>A0A182YRU1</accession>
<dbReference type="AlphaFoldDB" id="A0A182YRU1"/>
<evidence type="ECO:0000313" key="1">
    <source>
        <dbReference type="EnsemblMetazoa" id="ASTEI11177-PA"/>
    </source>
</evidence>
<sequence length="139" mass="15886">MNLPTFDGDILKWVSFYDLFESTIHQNVSLHNAQKLYFLKTNLSGEAAALILHLKIEDGNYQPALEKLKHSTKASASSLRSLHDVSDEVIRALDAMKQEGRVIWLIHILTEKLDLDTKQLWCLKQAEEGEGVMKLETFF</sequence>
<dbReference type="InterPro" id="IPR005312">
    <property type="entry name" value="DUF1759"/>
</dbReference>
<organism evidence="1 2">
    <name type="scientific">Anopheles stephensi</name>
    <name type="common">Indo-Pakistan malaria mosquito</name>
    <dbReference type="NCBI Taxonomy" id="30069"/>
    <lineage>
        <taxon>Eukaryota</taxon>
        <taxon>Metazoa</taxon>
        <taxon>Ecdysozoa</taxon>
        <taxon>Arthropoda</taxon>
        <taxon>Hexapoda</taxon>
        <taxon>Insecta</taxon>
        <taxon>Pterygota</taxon>
        <taxon>Neoptera</taxon>
        <taxon>Endopterygota</taxon>
        <taxon>Diptera</taxon>
        <taxon>Nematocera</taxon>
        <taxon>Culicoidea</taxon>
        <taxon>Culicidae</taxon>
        <taxon>Anophelinae</taxon>
        <taxon>Anopheles</taxon>
    </lineage>
</organism>
<dbReference type="PANTHER" id="PTHR22954">
    <property type="entry name" value="RETROVIRAL PROTEASE-RELATED"/>
    <property type="match status" value="1"/>
</dbReference>
<dbReference type="Pfam" id="PF03564">
    <property type="entry name" value="DUF1759"/>
    <property type="match status" value="1"/>
</dbReference>
<proteinExistence type="predicted"/>
<dbReference type="PANTHER" id="PTHR22954:SF3">
    <property type="entry name" value="PROTEIN CBG08539"/>
    <property type="match status" value="1"/>
</dbReference>
<protein>
    <submittedName>
        <fullName evidence="1">Uncharacterized protein</fullName>
    </submittedName>
</protein>
<dbReference type="VEuPathDB" id="VectorBase:ASTEI11177"/>
<dbReference type="Proteomes" id="UP000076408">
    <property type="component" value="Unassembled WGS sequence"/>
</dbReference>
<dbReference type="STRING" id="30069.A0A182YRU1"/>
<reference evidence="2" key="1">
    <citation type="journal article" date="2014" name="Genome Biol.">
        <title>Genome analysis of a major urban malaria vector mosquito, Anopheles stephensi.</title>
        <authorList>
            <person name="Jiang X."/>
            <person name="Peery A."/>
            <person name="Hall A.B."/>
            <person name="Sharma A."/>
            <person name="Chen X.G."/>
            <person name="Waterhouse R.M."/>
            <person name="Komissarov A."/>
            <person name="Riehle M.M."/>
            <person name="Shouche Y."/>
            <person name="Sharakhova M.V."/>
            <person name="Lawson D."/>
            <person name="Pakpour N."/>
            <person name="Arensburger P."/>
            <person name="Davidson V.L."/>
            <person name="Eiglmeier K."/>
            <person name="Emrich S."/>
            <person name="George P."/>
            <person name="Kennedy R.C."/>
            <person name="Mane S.P."/>
            <person name="Maslen G."/>
            <person name="Oringanje C."/>
            <person name="Qi Y."/>
            <person name="Settlage R."/>
            <person name="Tojo M."/>
            <person name="Tubio J.M."/>
            <person name="Unger M.F."/>
            <person name="Wang B."/>
            <person name="Vernick K.D."/>
            <person name="Ribeiro J.M."/>
            <person name="James A.A."/>
            <person name="Michel K."/>
            <person name="Riehle M.A."/>
            <person name="Luckhart S."/>
            <person name="Sharakhov I.V."/>
            <person name="Tu Z."/>
        </authorList>
    </citation>
    <scope>NUCLEOTIDE SEQUENCE [LARGE SCALE GENOMIC DNA]</scope>
    <source>
        <strain evidence="2">Indian</strain>
    </source>
</reference>
<dbReference type="EnsemblMetazoa" id="ASTEI11177-RA">
    <property type="protein sequence ID" value="ASTEI11177-PA"/>
    <property type="gene ID" value="ASTEI11177"/>
</dbReference>